<evidence type="ECO:0000313" key="10">
    <source>
        <dbReference type="Proteomes" id="UP000036958"/>
    </source>
</evidence>
<feature type="transmembrane region" description="Helical" evidence="7">
    <location>
        <begin position="143"/>
        <end position="161"/>
    </location>
</feature>
<sequence>MIKKGPALFPYKNNETMSANNKNFGTAPVFFTAMSTILGAILFLRFGYGVGTLGFWGVILIILLGHLVTIPTALAISEIATNKRVEGGGEYFIISRSFGLNIGATVGIALYLSQAISVAFYIIAFTESFEFLFEYLKVNYDFILPRQAISIPAMGGLAFLMYKKGANMGVKTLYVIVGILTVALILFFAGTTEYYEANTFSIFSADMRNMNQFFVVFAIIFPAFTGMTAGVGLSGELKKPSKSIPLGTTLATFSGMIIYFFIAWKLAASASVSDLTEQQLIMGDIALGGSIIIPIGLAASTLSSAIGSIMVAPRTLQALATDRSFPGIKVNAFLRLNDKKKNEPINATLVTIFIAFVFVAAGNVDVVAGIISMFFMVTYGSLCLISFLNHFGSSPSYRPSFKSRWYFSLIGFVVALFIMFKIDALYAVLSLSAMTVIYLLVNYYHKDRKGLEIIFINAIFQLNRNLQVYLQNARKRKSYSEWRPSCICISDKTFERKEAFRLLNWISYKYGFGTYIHLIPGYFSKASNEEARATLDKLILQFGKIESQVYVDTMISPSYTSAIAQAVQLPGITGLDNNMLIFDNNVSDENGLKRIIENYGLVNAGNFDVLILRTGLDPIDSDKDIHLWLKRSDESNANLMILLSFIIYAHPDWKKSAIKIFDISKPGEIENTKKHLQELIVRGRLPVTLKNIEFLEEQENVSIQEMINQRSADAGLVILGFRGDHLKHHGKPLFEGFNNIDSMLFVNSHDEKVIE</sequence>
<dbReference type="FunFam" id="1.20.1740.10:FF:000013">
    <property type="entry name" value="Solute carrier family 12 member"/>
    <property type="match status" value="1"/>
</dbReference>
<dbReference type="GO" id="GO:0016020">
    <property type="term" value="C:membrane"/>
    <property type="evidence" value="ECO:0007669"/>
    <property type="project" value="UniProtKB-SubCell"/>
</dbReference>
<comment type="subcellular location">
    <subcellularLocation>
        <location evidence="1">Membrane</location>
        <topology evidence="1">Multi-pass membrane protein</topology>
    </subcellularLocation>
</comment>
<dbReference type="PATRIC" id="fig|1409788.3.peg.162"/>
<dbReference type="EMBL" id="LGIA01000008">
    <property type="protein sequence ID" value="KOH47028.1"/>
    <property type="molecule type" value="Genomic_DNA"/>
</dbReference>
<feature type="transmembrane region" description="Helical" evidence="7">
    <location>
        <begin position="287"/>
        <end position="312"/>
    </location>
</feature>
<evidence type="ECO:0000256" key="3">
    <source>
        <dbReference type="ARBA" id="ARBA00022448"/>
    </source>
</evidence>
<evidence type="ECO:0000256" key="7">
    <source>
        <dbReference type="SAM" id="Phobius"/>
    </source>
</evidence>
<feature type="transmembrane region" description="Helical" evidence="7">
    <location>
        <begin position="54"/>
        <end position="77"/>
    </location>
</feature>
<feature type="transmembrane region" description="Helical" evidence="7">
    <location>
        <begin position="426"/>
        <end position="444"/>
    </location>
</feature>
<feature type="transmembrane region" description="Helical" evidence="7">
    <location>
        <begin position="98"/>
        <end position="123"/>
    </location>
</feature>
<keyword evidence="10" id="KW-1185">Reference proteome</keyword>
<evidence type="ECO:0000256" key="4">
    <source>
        <dbReference type="ARBA" id="ARBA00022692"/>
    </source>
</evidence>
<dbReference type="Gene3D" id="1.20.1740.10">
    <property type="entry name" value="Amino acid/polyamine transporter I"/>
    <property type="match status" value="1"/>
</dbReference>
<dbReference type="Proteomes" id="UP000036958">
    <property type="component" value="Unassembled WGS sequence"/>
</dbReference>
<evidence type="ECO:0000313" key="9">
    <source>
        <dbReference type="EMBL" id="KOH47028.1"/>
    </source>
</evidence>
<feature type="transmembrane region" description="Helical" evidence="7">
    <location>
        <begin position="370"/>
        <end position="391"/>
    </location>
</feature>
<comment type="caution">
    <text evidence="9">The sequence shown here is derived from an EMBL/GenBank/DDBJ whole genome shotgun (WGS) entry which is preliminary data.</text>
</comment>
<evidence type="ECO:0000256" key="1">
    <source>
        <dbReference type="ARBA" id="ARBA00004141"/>
    </source>
</evidence>
<feature type="transmembrane region" description="Helical" evidence="7">
    <location>
        <begin position="173"/>
        <end position="192"/>
    </location>
</feature>
<feature type="domain" description="Amino acid permease/ SLC12A" evidence="8">
    <location>
        <begin position="29"/>
        <end position="464"/>
    </location>
</feature>
<dbReference type="InterPro" id="IPR004842">
    <property type="entry name" value="SLC12A_fam"/>
</dbReference>
<comment type="similarity">
    <text evidence="2">Belongs to the SLC12A transporter family.</text>
</comment>
<keyword evidence="5 7" id="KW-1133">Transmembrane helix</keyword>
<dbReference type="GO" id="GO:0015377">
    <property type="term" value="F:chloride:monoatomic cation symporter activity"/>
    <property type="evidence" value="ECO:0007669"/>
    <property type="project" value="InterPro"/>
</dbReference>
<protein>
    <submittedName>
        <fullName evidence="9">Amino acid permease</fullName>
    </submittedName>
</protein>
<dbReference type="AlphaFoldDB" id="A0A0L8VF90"/>
<dbReference type="Pfam" id="PF00324">
    <property type="entry name" value="AA_permease"/>
    <property type="match status" value="1"/>
</dbReference>
<evidence type="ECO:0000256" key="6">
    <source>
        <dbReference type="ARBA" id="ARBA00023136"/>
    </source>
</evidence>
<dbReference type="STRING" id="1409788.NC99_01580"/>
<evidence type="ECO:0000256" key="2">
    <source>
        <dbReference type="ARBA" id="ARBA00010593"/>
    </source>
</evidence>
<evidence type="ECO:0000259" key="8">
    <source>
        <dbReference type="Pfam" id="PF00324"/>
    </source>
</evidence>
<evidence type="ECO:0000256" key="5">
    <source>
        <dbReference type="ARBA" id="ARBA00022989"/>
    </source>
</evidence>
<name>A0A0L8VF90_9BACT</name>
<feature type="transmembrane region" description="Helical" evidence="7">
    <location>
        <begin position="345"/>
        <end position="364"/>
    </location>
</feature>
<gene>
    <name evidence="9" type="ORF">NC99_01580</name>
</gene>
<feature type="transmembrane region" description="Helical" evidence="7">
    <location>
        <begin position="27"/>
        <end position="48"/>
    </location>
</feature>
<keyword evidence="6 7" id="KW-0472">Membrane</keyword>
<proteinExistence type="inferred from homology"/>
<organism evidence="9 10">
    <name type="scientific">Sunxiuqinia dokdonensis</name>
    <dbReference type="NCBI Taxonomy" id="1409788"/>
    <lineage>
        <taxon>Bacteria</taxon>
        <taxon>Pseudomonadati</taxon>
        <taxon>Bacteroidota</taxon>
        <taxon>Bacteroidia</taxon>
        <taxon>Marinilabiliales</taxon>
        <taxon>Prolixibacteraceae</taxon>
        <taxon>Sunxiuqinia</taxon>
    </lineage>
</organism>
<feature type="transmembrane region" description="Helical" evidence="7">
    <location>
        <begin position="212"/>
        <end position="234"/>
    </location>
</feature>
<dbReference type="PANTHER" id="PTHR11827">
    <property type="entry name" value="SOLUTE CARRIER FAMILY 12, CATION COTRANSPORTERS"/>
    <property type="match status" value="1"/>
</dbReference>
<dbReference type="InterPro" id="IPR004841">
    <property type="entry name" value="AA-permease/SLC12A_dom"/>
</dbReference>
<keyword evidence="4 7" id="KW-0812">Transmembrane</keyword>
<reference evidence="10" key="1">
    <citation type="submission" date="2015-07" db="EMBL/GenBank/DDBJ databases">
        <title>Genome sequencing of Sunxiuqinia dokdonensis strain SK.</title>
        <authorList>
            <person name="Ahn S."/>
            <person name="Kim B.-C."/>
        </authorList>
    </citation>
    <scope>NUCLEOTIDE SEQUENCE [LARGE SCALE GENOMIC DNA]</scope>
    <source>
        <strain evidence="10">SK</strain>
    </source>
</reference>
<keyword evidence="3" id="KW-0813">Transport</keyword>
<feature type="transmembrane region" description="Helical" evidence="7">
    <location>
        <begin position="246"/>
        <end position="267"/>
    </location>
</feature>
<feature type="transmembrane region" description="Helical" evidence="7">
    <location>
        <begin position="403"/>
        <end position="420"/>
    </location>
</feature>
<accession>A0A0L8VF90</accession>
<dbReference type="PANTHER" id="PTHR11827:SF72">
    <property type="entry name" value="GH08340P"/>
    <property type="match status" value="1"/>
</dbReference>